<keyword evidence="5" id="KW-1185">Reference proteome</keyword>
<dbReference type="Proteomes" id="UP000324222">
    <property type="component" value="Unassembled WGS sequence"/>
</dbReference>
<dbReference type="PROSITE" id="PS50069">
    <property type="entry name" value="CULLIN_2"/>
    <property type="match status" value="1"/>
</dbReference>
<dbReference type="InterPro" id="IPR036317">
    <property type="entry name" value="Cullin_homology_sf"/>
</dbReference>
<dbReference type="PANTHER" id="PTHR11932">
    <property type="entry name" value="CULLIN"/>
    <property type="match status" value="1"/>
</dbReference>
<gene>
    <name evidence="4" type="primary">Cul5</name>
    <name evidence="4" type="ORF">E2C01_057068</name>
</gene>
<dbReference type="InterPro" id="IPR045093">
    <property type="entry name" value="Cullin"/>
</dbReference>
<evidence type="ECO:0000256" key="2">
    <source>
        <dbReference type="RuleBase" id="RU003829"/>
    </source>
</evidence>
<comment type="caution">
    <text evidence="4">The sequence shown here is derived from an EMBL/GenBank/DDBJ whole genome shotgun (WGS) entry which is preliminary data.</text>
</comment>
<evidence type="ECO:0000313" key="4">
    <source>
        <dbReference type="EMBL" id="MPC62975.1"/>
    </source>
</evidence>
<protein>
    <submittedName>
        <fullName evidence="4">Cullin-5</fullName>
    </submittedName>
</protein>
<dbReference type="GO" id="GO:0031625">
    <property type="term" value="F:ubiquitin protein ligase binding"/>
    <property type="evidence" value="ECO:0007669"/>
    <property type="project" value="InterPro"/>
</dbReference>
<reference evidence="4 5" key="1">
    <citation type="submission" date="2019-05" db="EMBL/GenBank/DDBJ databases">
        <title>Another draft genome of Portunus trituberculatus and its Hox gene families provides insights of decapod evolution.</title>
        <authorList>
            <person name="Jeong J.-H."/>
            <person name="Song I."/>
            <person name="Kim S."/>
            <person name="Choi T."/>
            <person name="Kim D."/>
            <person name="Ryu S."/>
            <person name="Kim W."/>
        </authorList>
    </citation>
    <scope>NUCLEOTIDE SEQUENCE [LARGE SCALE GENOMIC DNA]</scope>
    <source>
        <tissue evidence="4">Muscle</tissue>
    </source>
</reference>
<accession>A0A5B7H025</accession>
<proteinExistence type="inferred from homology"/>
<sequence>MHHPSYGRKNYLPTDLGNDASGVVGVCPTASQLKGIGNKTQPESKCPELLANYCDMLLRKTPLSKKLTADEIESKLKDVLLVLKYVSNKDVFMRYHKAHLTRRLILDTSADSEKEENMVEW</sequence>
<name>A0A5B7H025_PORTR</name>
<evidence type="ECO:0000313" key="5">
    <source>
        <dbReference type="Proteomes" id="UP000324222"/>
    </source>
</evidence>
<dbReference type="Gene3D" id="1.20.1310.10">
    <property type="entry name" value="Cullin Repeats"/>
    <property type="match status" value="1"/>
</dbReference>
<dbReference type="InterPro" id="IPR016158">
    <property type="entry name" value="Cullin_homology"/>
</dbReference>
<dbReference type="GO" id="GO:0006511">
    <property type="term" value="P:ubiquitin-dependent protein catabolic process"/>
    <property type="evidence" value="ECO:0007669"/>
    <property type="project" value="InterPro"/>
</dbReference>
<dbReference type="InterPro" id="IPR001373">
    <property type="entry name" value="Cullin_N"/>
</dbReference>
<evidence type="ECO:0000259" key="3">
    <source>
        <dbReference type="PROSITE" id="PS50069"/>
    </source>
</evidence>
<dbReference type="SUPFAM" id="SSF75632">
    <property type="entry name" value="Cullin homology domain"/>
    <property type="match status" value="1"/>
</dbReference>
<dbReference type="EMBL" id="VSRR010020285">
    <property type="protein sequence ID" value="MPC62975.1"/>
    <property type="molecule type" value="Genomic_DNA"/>
</dbReference>
<comment type="similarity">
    <text evidence="1 2">Belongs to the cullin family.</text>
</comment>
<organism evidence="4 5">
    <name type="scientific">Portunus trituberculatus</name>
    <name type="common">Swimming crab</name>
    <name type="synonym">Neptunus trituberculatus</name>
    <dbReference type="NCBI Taxonomy" id="210409"/>
    <lineage>
        <taxon>Eukaryota</taxon>
        <taxon>Metazoa</taxon>
        <taxon>Ecdysozoa</taxon>
        <taxon>Arthropoda</taxon>
        <taxon>Crustacea</taxon>
        <taxon>Multicrustacea</taxon>
        <taxon>Malacostraca</taxon>
        <taxon>Eumalacostraca</taxon>
        <taxon>Eucarida</taxon>
        <taxon>Decapoda</taxon>
        <taxon>Pleocyemata</taxon>
        <taxon>Brachyura</taxon>
        <taxon>Eubrachyura</taxon>
        <taxon>Portunoidea</taxon>
        <taxon>Portunidae</taxon>
        <taxon>Portuninae</taxon>
        <taxon>Portunus</taxon>
    </lineage>
</organism>
<dbReference type="OrthoDB" id="27073at2759"/>
<dbReference type="AlphaFoldDB" id="A0A5B7H025"/>
<evidence type="ECO:0000256" key="1">
    <source>
        <dbReference type="PROSITE-ProRule" id="PRU00330"/>
    </source>
</evidence>
<feature type="domain" description="Cullin family profile" evidence="3">
    <location>
        <begin position="45"/>
        <end position="121"/>
    </location>
</feature>
<dbReference type="Pfam" id="PF00888">
    <property type="entry name" value="Cullin"/>
    <property type="match status" value="1"/>
</dbReference>